<comment type="cofactor">
    <cofactor evidence="1">
        <name>Mg(2+)</name>
        <dbReference type="ChEBI" id="CHEBI:18420"/>
    </cofactor>
</comment>
<dbReference type="GO" id="GO:0046872">
    <property type="term" value="F:metal ion binding"/>
    <property type="evidence" value="ECO:0007669"/>
    <property type="project" value="UniProtKB-KW"/>
</dbReference>
<dbReference type="GeneTree" id="ENSGT00950000183016"/>
<dbReference type="PANTHER" id="PTHR22748:SF25">
    <property type="entry name" value="ENDONUCLEASE_EXONUCLEASE_PHOSPHATASE DOMAIN-CONTAINING PROTEIN"/>
    <property type="match status" value="1"/>
</dbReference>
<name>A0A9L0T0U1_HORSE</name>
<evidence type="ECO:0000256" key="2">
    <source>
        <dbReference type="ARBA" id="ARBA00022723"/>
    </source>
</evidence>
<reference evidence="5" key="2">
    <citation type="submission" date="2025-08" db="UniProtKB">
        <authorList>
            <consortium name="Ensembl"/>
        </authorList>
    </citation>
    <scope>IDENTIFICATION</scope>
    <source>
        <strain evidence="5">Thoroughbred</strain>
    </source>
</reference>
<evidence type="ECO:0000256" key="4">
    <source>
        <dbReference type="ARBA" id="ARBA00022842"/>
    </source>
</evidence>
<evidence type="ECO:0000313" key="6">
    <source>
        <dbReference type="Proteomes" id="UP000002281"/>
    </source>
</evidence>
<dbReference type="AlphaFoldDB" id="A0A9L0T0U1"/>
<dbReference type="SUPFAM" id="SSF56219">
    <property type="entry name" value="DNase I-like"/>
    <property type="match status" value="1"/>
</dbReference>
<keyword evidence="6" id="KW-1185">Reference proteome</keyword>
<dbReference type="InterPro" id="IPR004808">
    <property type="entry name" value="AP_endonuc_1"/>
</dbReference>
<dbReference type="GO" id="GO:0004518">
    <property type="term" value="F:nuclease activity"/>
    <property type="evidence" value="ECO:0007669"/>
    <property type="project" value="InterPro"/>
</dbReference>
<organism evidence="5 6">
    <name type="scientific">Equus caballus</name>
    <name type="common">Horse</name>
    <dbReference type="NCBI Taxonomy" id="9796"/>
    <lineage>
        <taxon>Eukaryota</taxon>
        <taxon>Metazoa</taxon>
        <taxon>Chordata</taxon>
        <taxon>Craniata</taxon>
        <taxon>Vertebrata</taxon>
        <taxon>Euteleostomi</taxon>
        <taxon>Mammalia</taxon>
        <taxon>Eutheria</taxon>
        <taxon>Laurasiatheria</taxon>
        <taxon>Perissodactyla</taxon>
        <taxon>Equidae</taxon>
        <taxon>Equus</taxon>
    </lineage>
</organism>
<reference evidence="5" key="3">
    <citation type="submission" date="2025-09" db="UniProtKB">
        <authorList>
            <consortium name="Ensembl"/>
        </authorList>
    </citation>
    <scope>IDENTIFICATION</scope>
    <source>
        <strain evidence="5">Thoroughbred</strain>
    </source>
</reference>
<dbReference type="Ensembl" id="ENSECAT00000135651.1">
    <property type="protein sequence ID" value="ENSECAP00000080804.1"/>
    <property type="gene ID" value="ENSECAG00000046275.1"/>
</dbReference>
<dbReference type="PANTHER" id="PTHR22748">
    <property type="entry name" value="AP ENDONUCLEASE"/>
    <property type="match status" value="1"/>
</dbReference>
<dbReference type="Proteomes" id="UP000002281">
    <property type="component" value="Chromosome 24"/>
</dbReference>
<dbReference type="Gene3D" id="3.60.10.10">
    <property type="entry name" value="Endonuclease/exonuclease/phosphatase"/>
    <property type="match status" value="1"/>
</dbReference>
<keyword evidence="4" id="KW-0460">Magnesium</keyword>
<accession>A0A9L0T0U1</accession>
<evidence type="ECO:0008006" key="7">
    <source>
        <dbReference type="Google" id="ProtNLM"/>
    </source>
</evidence>
<dbReference type="GO" id="GO:0016787">
    <property type="term" value="F:hydrolase activity"/>
    <property type="evidence" value="ECO:0007669"/>
    <property type="project" value="UniProtKB-KW"/>
</dbReference>
<dbReference type="GO" id="GO:0006281">
    <property type="term" value="P:DNA repair"/>
    <property type="evidence" value="ECO:0007669"/>
    <property type="project" value="InterPro"/>
</dbReference>
<proteinExistence type="predicted"/>
<evidence type="ECO:0000313" key="5">
    <source>
        <dbReference type="Ensembl" id="ENSECAP00000080804.1"/>
    </source>
</evidence>
<dbReference type="InterPro" id="IPR036691">
    <property type="entry name" value="Endo/exonu/phosph_ase_sf"/>
</dbReference>
<reference evidence="5 6" key="1">
    <citation type="journal article" date="2009" name="Science">
        <title>Genome sequence, comparative analysis, and population genetics of the domestic horse.</title>
        <authorList>
            <consortium name="Broad Institute Genome Sequencing Platform"/>
            <consortium name="Broad Institute Whole Genome Assembly Team"/>
            <person name="Wade C.M."/>
            <person name="Giulotto E."/>
            <person name="Sigurdsson S."/>
            <person name="Zoli M."/>
            <person name="Gnerre S."/>
            <person name="Imsland F."/>
            <person name="Lear T.L."/>
            <person name="Adelson D.L."/>
            <person name="Bailey E."/>
            <person name="Bellone R.R."/>
            <person name="Bloecker H."/>
            <person name="Distl O."/>
            <person name="Edgar R.C."/>
            <person name="Garber M."/>
            <person name="Leeb T."/>
            <person name="Mauceli E."/>
            <person name="MacLeod J.N."/>
            <person name="Penedo M.C.T."/>
            <person name="Raison J.M."/>
            <person name="Sharpe T."/>
            <person name="Vogel J."/>
            <person name="Andersson L."/>
            <person name="Antczak D.F."/>
            <person name="Biagi T."/>
            <person name="Binns M.M."/>
            <person name="Chowdhary B.P."/>
            <person name="Coleman S.J."/>
            <person name="Della Valle G."/>
            <person name="Fryc S."/>
            <person name="Guerin G."/>
            <person name="Hasegawa T."/>
            <person name="Hill E.W."/>
            <person name="Jurka J."/>
            <person name="Kiialainen A."/>
            <person name="Lindgren G."/>
            <person name="Liu J."/>
            <person name="Magnani E."/>
            <person name="Mickelson J.R."/>
            <person name="Murray J."/>
            <person name="Nergadze S.G."/>
            <person name="Onofrio R."/>
            <person name="Pedroni S."/>
            <person name="Piras M.F."/>
            <person name="Raudsepp T."/>
            <person name="Rocchi M."/>
            <person name="Roeed K.H."/>
            <person name="Ryder O.A."/>
            <person name="Searle S."/>
            <person name="Skow L."/>
            <person name="Swinburne J.E."/>
            <person name="Syvaenen A.C."/>
            <person name="Tozaki T."/>
            <person name="Valberg S.J."/>
            <person name="Vaudin M."/>
            <person name="White J.R."/>
            <person name="Zody M.C."/>
            <person name="Lander E.S."/>
            <person name="Lindblad-Toh K."/>
        </authorList>
    </citation>
    <scope>NUCLEOTIDE SEQUENCE [LARGE SCALE GENOMIC DNA]</scope>
    <source>
        <strain evidence="5 6">Thoroughbred</strain>
    </source>
</reference>
<keyword evidence="2" id="KW-0479">Metal-binding</keyword>
<evidence type="ECO:0000256" key="3">
    <source>
        <dbReference type="ARBA" id="ARBA00022801"/>
    </source>
</evidence>
<keyword evidence="3" id="KW-0378">Hydrolase</keyword>
<evidence type="ECO:0000256" key="1">
    <source>
        <dbReference type="ARBA" id="ARBA00001946"/>
    </source>
</evidence>
<sequence length="169" mass="20064">MVKYSRDMPELSGKKFLSSVLMLSMDIEAWENIETKEIRGHQKMDYVMYKILNTNFKVATKLKSRTETQKINKEKTKKHSTKNCIIQWVDQNRQDEEQRKCRNWKTSDIMTALSLHTSIITLNVPRLNSPIKRHRVARWIKEQDPTICCLQETYLSSNDKYRLRVKGGR</sequence>
<protein>
    <recommendedName>
        <fullName evidence="7">Endonuclease/exonuclease/phosphatase domain-containing protein</fullName>
    </recommendedName>
</protein>